<dbReference type="InterPro" id="IPR011050">
    <property type="entry name" value="Pectin_lyase_fold/virulence"/>
</dbReference>
<dbReference type="KEGG" id="fmr:Fuma_01708"/>
<dbReference type="GO" id="GO:0016829">
    <property type="term" value="F:lyase activity"/>
    <property type="evidence" value="ECO:0007669"/>
    <property type="project" value="UniProtKB-KW"/>
</dbReference>
<reference evidence="2 3" key="1">
    <citation type="journal article" date="2016" name="Front. Microbiol.">
        <title>Fuerstia marisgermanicae gen. nov., sp. nov., an Unusual Member of the Phylum Planctomycetes from the German Wadden Sea.</title>
        <authorList>
            <person name="Kohn T."/>
            <person name="Heuer A."/>
            <person name="Jogler M."/>
            <person name="Vollmers J."/>
            <person name="Boedeker C."/>
            <person name="Bunk B."/>
            <person name="Rast P."/>
            <person name="Borchert D."/>
            <person name="Glockner I."/>
            <person name="Freese H.M."/>
            <person name="Klenk H.P."/>
            <person name="Overmann J."/>
            <person name="Kaster A.K."/>
            <person name="Rohde M."/>
            <person name="Wiegand S."/>
            <person name="Jogler C."/>
        </authorList>
    </citation>
    <scope>NUCLEOTIDE SEQUENCE [LARGE SCALE GENOMIC DNA]</scope>
    <source>
        <strain evidence="2 3">NH11</strain>
    </source>
</reference>
<dbReference type="Proteomes" id="UP000187735">
    <property type="component" value="Chromosome"/>
</dbReference>
<organism evidence="2 3">
    <name type="scientific">Fuerstiella marisgermanici</name>
    <dbReference type="NCBI Taxonomy" id="1891926"/>
    <lineage>
        <taxon>Bacteria</taxon>
        <taxon>Pseudomonadati</taxon>
        <taxon>Planctomycetota</taxon>
        <taxon>Planctomycetia</taxon>
        <taxon>Planctomycetales</taxon>
        <taxon>Planctomycetaceae</taxon>
        <taxon>Fuerstiella</taxon>
    </lineage>
</organism>
<dbReference type="Gene3D" id="2.160.20.10">
    <property type="entry name" value="Single-stranded right-handed beta-helix, Pectin lyase-like"/>
    <property type="match status" value="2"/>
</dbReference>
<accession>A0A1P8WDK1</accession>
<evidence type="ECO:0000313" key="2">
    <source>
        <dbReference type="EMBL" id="APZ92104.1"/>
    </source>
</evidence>
<proteinExistence type="predicted"/>
<evidence type="ECO:0000313" key="3">
    <source>
        <dbReference type="Proteomes" id="UP000187735"/>
    </source>
</evidence>
<dbReference type="Pfam" id="PF12708">
    <property type="entry name" value="Pect-lyase_RHGA_epim"/>
    <property type="match status" value="1"/>
</dbReference>
<keyword evidence="2" id="KW-0456">Lyase</keyword>
<feature type="domain" description="Rhamnogalacturonase A/B/Epimerase-like pectate lyase" evidence="1">
    <location>
        <begin position="97"/>
        <end position="161"/>
    </location>
</feature>
<dbReference type="STRING" id="1891926.Fuma_01708"/>
<name>A0A1P8WDK1_9PLAN</name>
<dbReference type="InterPro" id="IPR024535">
    <property type="entry name" value="RHGA/B-epi-like_pectate_lyase"/>
</dbReference>
<protein>
    <submittedName>
        <fullName evidence="2">Pectate lyase superfamily protein</fullName>
    </submittedName>
</protein>
<keyword evidence="3" id="KW-1185">Reference proteome</keyword>
<gene>
    <name evidence="2" type="ORF">Fuma_01708</name>
</gene>
<sequence length="538" mass="58929" precursor="true">MIGSLYVSQRFWQQLLRSYHLFRIRFAMSHAANISAATALCLMAVLVNAASAAEPLISELWGRAGEKWTAESRLPDFSWAGYHQGKKPLPALNPDCSVKDFGAAGDGKTDDTKAFQKAIAQSAGKTILVPPGTYVITDFLTFDTTGTSLKGAGSRQSVLKFPKPLNEVKPNWGATTGGARTSNYSWSGGFITISGSTPDKTLASVTADAKRGALSLSVSDVSGLQVGDEFRLQMADTKQQTLARYLYADDPGPIEKLGSRTRVSFIARIVNIDEAARRIDFDRPLRTDVRREWKPRISSAASTVEEVGIEDLGFEFPEEPYKGHFTELGYNAMAFSGVRNCWARNLWIHNSDSGIFVRGANVTLSGIEFDSERAPERSRKVTGHHGITLSGQDNLLTGFEFRTHFMHDITVTHGSAGNVAADGSGVDLCFDHHRYANHANLSTDIDLGEGTRMFQSGGGSALGRHSGAWETFWNIRSRQPQTWPKGWGPDLMNMVGVSSSAAAITDVKGRWFEPLKNRQLKPANLYQAQLTKRKESTP</sequence>
<dbReference type="AlphaFoldDB" id="A0A1P8WDK1"/>
<evidence type="ECO:0000259" key="1">
    <source>
        <dbReference type="Pfam" id="PF12708"/>
    </source>
</evidence>
<dbReference type="EMBL" id="CP017641">
    <property type="protein sequence ID" value="APZ92104.1"/>
    <property type="molecule type" value="Genomic_DNA"/>
</dbReference>
<dbReference type="SUPFAM" id="SSF51126">
    <property type="entry name" value="Pectin lyase-like"/>
    <property type="match status" value="1"/>
</dbReference>
<dbReference type="InterPro" id="IPR012334">
    <property type="entry name" value="Pectin_lyas_fold"/>
</dbReference>